<reference evidence="2 3" key="1">
    <citation type="submission" date="2015-10" db="EMBL/GenBank/DDBJ databases">
        <title>Metagenome-Assembled Genomes uncover a global brackish microbiome.</title>
        <authorList>
            <person name="Hugerth L.W."/>
            <person name="Larsson J."/>
            <person name="Alneberg J."/>
            <person name="Lindh M.V."/>
            <person name="Legrand C."/>
            <person name="Pinhassi J."/>
            <person name="Andersson A.F."/>
        </authorList>
    </citation>
    <scope>NUCLEOTIDE SEQUENCE [LARGE SCALE GENOMIC DNA]</scope>
    <source>
        <strain evidence="2">BACL4 MAG-120507-bin80</strain>
    </source>
</reference>
<sequence>MTRAEKVISALGYAGLTPFVAACGLLYAGEEARASQLFLSYSAIILSFLGGTHWGRLLSSGKTLELGAGLFALVASNVFALLAWSALLLSHGNILYPFIILTTGFVLLFLVEAASMPTIDHAVHRRYSAFRAFLTIAVLLLHGVFLLLSD</sequence>
<name>A0A0R2SH55_9GAMM</name>
<dbReference type="InterPro" id="IPR021836">
    <property type="entry name" value="DUF3429"/>
</dbReference>
<dbReference type="Pfam" id="PF11911">
    <property type="entry name" value="DUF3429"/>
    <property type="match status" value="1"/>
</dbReference>
<gene>
    <name evidence="2" type="ORF">ABR69_06690</name>
</gene>
<dbReference type="AlphaFoldDB" id="A0A0R2SH55"/>
<dbReference type="EMBL" id="LIBB01000072">
    <property type="protein sequence ID" value="KRO72400.1"/>
    <property type="molecule type" value="Genomic_DNA"/>
</dbReference>
<dbReference type="PROSITE" id="PS51257">
    <property type="entry name" value="PROKAR_LIPOPROTEIN"/>
    <property type="match status" value="1"/>
</dbReference>
<comment type="caution">
    <text evidence="2">The sequence shown here is derived from an EMBL/GenBank/DDBJ whole genome shotgun (WGS) entry which is preliminary data.</text>
</comment>
<organism evidence="2 3">
    <name type="scientific">OM182 bacterium BACL3 MAG-120507-bin80</name>
    <dbReference type="NCBI Taxonomy" id="1655577"/>
    <lineage>
        <taxon>Bacteria</taxon>
        <taxon>Pseudomonadati</taxon>
        <taxon>Pseudomonadota</taxon>
        <taxon>Gammaproteobacteria</taxon>
        <taxon>OMG group</taxon>
        <taxon>OM182 clade</taxon>
    </lineage>
</organism>
<evidence type="ECO:0000313" key="2">
    <source>
        <dbReference type="EMBL" id="KRO72400.1"/>
    </source>
</evidence>
<dbReference type="PANTHER" id="PTHR15887:SF1">
    <property type="entry name" value="TRANSMEMBRANE PROTEIN 69"/>
    <property type="match status" value="1"/>
</dbReference>
<protein>
    <recommendedName>
        <fullName evidence="4">DUF3429 domain-containing protein</fullName>
    </recommendedName>
</protein>
<keyword evidence="1" id="KW-0812">Transmembrane</keyword>
<feature type="transmembrane region" description="Helical" evidence="1">
    <location>
        <begin position="34"/>
        <end position="54"/>
    </location>
</feature>
<keyword evidence="1" id="KW-0472">Membrane</keyword>
<dbReference type="PANTHER" id="PTHR15887">
    <property type="entry name" value="TRANSMEMBRANE PROTEIN 69"/>
    <property type="match status" value="1"/>
</dbReference>
<evidence type="ECO:0000313" key="3">
    <source>
        <dbReference type="Proteomes" id="UP000051934"/>
    </source>
</evidence>
<evidence type="ECO:0008006" key="4">
    <source>
        <dbReference type="Google" id="ProtNLM"/>
    </source>
</evidence>
<feature type="transmembrane region" description="Helical" evidence="1">
    <location>
        <begin position="66"/>
        <end position="88"/>
    </location>
</feature>
<feature type="transmembrane region" description="Helical" evidence="1">
    <location>
        <begin position="128"/>
        <end position="148"/>
    </location>
</feature>
<keyword evidence="1" id="KW-1133">Transmembrane helix</keyword>
<proteinExistence type="predicted"/>
<feature type="transmembrane region" description="Helical" evidence="1">
    <location>
        <begin position="7"/>
        <end position="28"/>
    </location>
</feature>
<evidence type="ECO:0000256" key="1">
    <source>
        <dbReference type="SAM" id="Phobius"/>
    </source>
</evidence>
<feature type="transmembrane region" description="Helical" evidence="1">
    <location>
        <begin position="94"/>
        <end position="116"/>
    </location>
</feature>
<dbReference type="Proteomes" id="UP000051934">
    <property type="component" value="Unassembled WGS sequence"/>
</dbReference>
<accession>A0A0R2SH55</accession>